<proteinExistence type="inferred from homology"/>
<feature type="transmembrane region" description="Helical" evidence="7">
    <location>
        <begin position="238"/>
        <end position="263"/>
    </location>
</feature>
<evidence type="ECO:0000313" key="11">
    <source>
        <dbReference type="Proteomes" id="UP000186406"/>
    </source>
</evidence>
<dbReference type="InterPro" id="IPR035906">
    <property type="entry name" value="MetI-like_sf"/>
</dbReference>
<keyword evidence="5 7" id="KW-1133">Transmembrane helix</keyword>
<dbReference type="Proteomes" id="UP000186406">
    <property type="component" value="Unassembled WGS sequence"/>
</dbReference>
<sequence>MSAHAEQATAARRGALPDHKASARPAPGVRLGLFAAALAAGAATQLPLGGAPPVALASMPVAFTVVAVSTALLLWTSLRPRRPSGLALIPGLVASLGLAGASLAALDLPGVAGAAGSGFWSLAFAAWAGASLMVSALAAQRPRSVAQARFITIAVPVLFGMFLFYLWEICVRAFAVPAVLMPAPSAISQRIVGDLPMLGADFVQTFLKGVLSGYVIGNIAGFVVAVAADRVPFLRRGLLPLGQFVSALPIIGIAPIMVMWFGFDWPSKAAVVVVMTFFPMLVNAVAGLASTGPLERDLMRSYGATWGQMLLKLRLPAAMPFLFNALKINSTLALIGAIVAEFFGTPIVGIGFRISIEAGRMALDMVWAEIALAAVSGTLFYGLVSLIERRVTFWHASYRK</sequence>
<evidence type="ECO:0000256" key="1">
    <source>
        <dbReference type="ARBA" id="ARBA00004651"/>
    </source>
</evidence>
<dbReference type="Pfam" id="PF00528">
    <property type="entry name" value="BPD_transp_1"/>
    <property type="match status" value="1"/>
</dbReference>
<evidence type="ECO:0000313" key="10">
    <source>
        <dbReference type="EMBL" id="SHO61008.1"/>
    </source>
</evidence>
<dbReference type="CDD" id="cd06261">
    <property type="entry name" value="TM_PBP2"/>
    <property type="match status" value="1"/>
</dbReference>
<accession>A0A1M7Z7V1</accession>
<dbReference type="STRING" id="1123029.SAMN02745172_00489"/>
<feature type="domain" description="ABC transmembrane type-1" evidence="9">
    <location>
        <begin position="203"/>
        <end position="388"/>
    </location>
</feature>
<feature type="transmembrane region" description="Helical" evidence="7">
    <location>
        <begin position="150"/>
        <end position="167"/>
    </location>
</feature>
<evidence type="ECO:0000256" key="6">
    <source>
        <dbReference type="ARBA" id="ARBA00023136"/>
    </source>
</evidence>
<feature type="transmembrane region" description="Helical" evidence="7">
    <location>
        <begin position="87"/>
        <end position="106"/>
    </location>
</feature>
<name>A0A1M7Z7V1_9HYPH</name>
<feature type="transmembrane region" description="Helical" evidence="7">
    <location>
        <begin position="332"/>
        <end position="354"/>
    </location>
</feature>
<dbReference type="GO" id="GO:0005886">
    <property type="term" value="C:plasma membrane"/>
    <property type="evidence" value="ECO:0007669"/>
    <property type="project" value="UniProtKB-SubCell"/>
</dbReference>
<dbReference type="InterPro" id="IPR000515">
    <property type="entry name" value="MetI-like"/>
</dbReference>
<reference evidence="10 11" key="1">
    <citation type="submission" date="2016-12" db="EMBL/GenBank/DDBJ databases">
        <authorList>
            <person name="Song W.-J."/>
            <person name="Kurnit D.M."/>
        </authorList>
    </citation>
    <scope>NUCLEOTIDE SEQUENCE [LARGE SCALE GENOMIC DNA]</scope>
    <source>
        <strain evidence="10 11">DSM 19599</strain>
    </source>
</reference>
<evidence type="ECO:0000256" key="5">
    <source>
        <dbReference type="ARBA" id="ARBA00022989"/>
    </source>
</evidence>
<protein>
    <submittedName>
        <fullName evidence="10">NitT/TauT family transport system permease protein</fullName>
    </submittedName>
</protein>
<dbReference type="Gene3D" id="1.10.3720.10">
    <property type="entry name" value="MetI-like"/>
    <property type="match status" value="1"/>
</dbReference>
<feature type="transmembrane region" description="Helical" evidence="7">
    <location>
        <begin position="269"/>
        <end position="289"/>
    </location>
</feature>
<evidence type="ECO:0000259" key="9">
    <source>
        <dbReference type="PROSITE" id="PS50928"/>
    </source>
</evidence>
<dbReference type="AlphaFoldDB" id="A0A1M7Z7V1"/>
<keyword evidence="4 7" id="KW-0812">Transmembrane</keyword>
<dbReference type="PROSITE" id="PS50928">
    <property type="entry name" value="ABC_TM1"/>
    <property type="match status" value="1"/>
</dbReference>
<feature type="transmembrane region" description="Helical" evidence="7">
    <location>
        <begin position="206"/>
        <end position="226"/>
    </location>
</feature>
<keyword evidence="6 7" id="KW-0472">Membrane</keyword>
<feature type="transmembrane region" description="Helical" evidence="7">
    <location>
        <begin position="54"/>
        <end position="75"/>
    </location>
</feature>
<gene>
    <name evidence="10" type="ORF">SAMN02745172_00489</name>
</gene>
<feature type="transmembrane region" description="Helical" evidence="7">
    <location>
        <begin position="366"/>
        <end position="387"/>
    </location>
</feature>
<dbReference type="GO" id="GO:0055085">
    <property type="term" value="P:transmembrane transport"/>
    <property type="evidence" value="ECO:0007669"/>
    <property type="project" value="InterPro"/>
</dbReference>
<keyword evidence="11" id="KW-1185">Reference proteome</keyword>
<evidence type="ECO:0000256" key="3">
    <source>
        <dbReference type="ARBA" id="ARBA00022475"/>
    </source>
</evidence>
<evidence type="ECO:0000256" key="2">
    <source>
        <dbReference type="ARBA" id="ARBA00022448"/>
    </source>
</evidence>
<dbReference type="RefSeq" id="WP_244530734.1">
    <property type="nucleotide sequence ID" value="NZ_FRXO01000001.1"/>
</dbReference>
<comment type="similarity">
    <text evidence="7">Belongs to the binding-protein-dependent transport system permease family.</text>
</comment>
<keyword evidence="2 7" id="KW-0813">Transport</keyword>
<dbReference type="SUPFAM" id="SSF161098">
    <property type="entry name" value="MetI-like"/>
    <property type="match status" value="1"/>
</dbReference>
<organism evidence="10 11">
    <name type="scientific">Pseudoxanthobacter soli DSM 19599</name>
    <dbReference type="NCBI Taxonomy" id="1123029"/>
    <lineage>
        <taxon>Bacteria</taxon>
        <taxon>Pseudomonadati</taxon>
        <taxon>Pseudomonadota</taxon>
        <taxon>Alphaproteobacteria</taxon>
        <taxon>Hyphomicrobiales</taxon>
        <taxon>Segnochrobactraceae</taxon>
        <taxon>Pseudoxanthobacter</taxon>
    </lineage>
</organism>
<dbReference type="EMBL" id="FRXO01000001">
    <property type="protein sequence ID" value="SHO61008.1"/>
    <property type="molecule type" value="Genomic_DNA"/>
</dbReference>
<comment type="subcellular location">
    <subcellularLocation>
        <location evidence="1 7">Cell membrane</location>
        <topology evidence="1 7">Multi-pass membrane protein</topology>
    </subcellularLocation>
</comment>
<feature type="region of interest" description="Disordered" evidence="8">
    <location>
        <begin position="1"/>
        <end position="22"/>
    </location>
</feature>
<feature type="transmembrane region" description="Helical" evidence="7">
    <location>
        <begin position="118"/>
        <end position="138"/>
    </location>
</feature>
<dbReference type="PANTHER" id="PTHR30151">
    <property type="entry name" value="ALKANE SULFONATE ABC TRANSPORTER-RELATED, MEMBRANE SUBUNIT"/>
    <property type="match status" value="1"/>
</dbReference>
<evidence type="ECO:0000256" key="8">
    <source>
        <dbReference type="SAM" id="MobiDB-lite"/>
    </source>
</evidence>
<feature type="transmembrane region" description="Helical" evidence="7">
    <location>
        <begin position="29"/>
        <end position="48"/>
    </location>
</feature>
<evidence type="ECO:0000256" key="7">
    <source>
        <dbReference type="RuleBase" id="RU363032"/>
    </source>
</evidence>
<keyword evidence="3" id="KW-1003">Cell membrane</keyword>
<evidence type="ECO:0000256" key="4">
    <source>
        <dbReference type="ARBA" id="ARBA00022692"/>
    </source>
</evidence>
<dbReference type="PANTHER" id="PTHR30151:SF41">
    <property type="entry name" value="ABC TRANSPORTER PERMEASE PROTEIN"/>
    <property type="match status" value="1"/>
</dbReference>